<dbReference type="PANTHER" id="PTHR10851">
    <property type="entry name" value="PYRIDOXINE-5-PHOSPHATE OXIDASE"/>
    <property type="match status" value="1"/>
</dbReference>
<comment type="similarity">
    <text evidence="1">Belongs to the pyridoxamine 5'-phosphate oxidase family.</text>
</comment>
<evidence type="ECO:0000256" key="5">
    <source>
        <dbReference type="PIRSR" id="PIRSR000190-2"/>
    </source>
</evidence>
<evidence type="ECO:0000256" key="3">
    <source>
        <dbReference type="ARBA" id="ARBA00022643"/>
    </source>
</evidence>
<evidence type="ECO:0000256" key="1">
    <source>
        <dbReference type="ARBA" id="ARBA00007301"/>
    </source>
</evidence>
<dbReference type="Pfam" id="PF01243">
    <property type="entry name" value="PNPOx_N"/>
    <property type="match status" value="1"/>
</dbReference>
<evidence type="ECO:0000313" key="9">
    <source>
        <dbReference type="Proteomes" id="UP000238442"/>
    </source>
</evidence>
<evidence type="ECO:0000259" key="7">
    <source>
        <dbReference type="Pfam" id="PF10590"/>
    </source>
</evidence>
<proteinExistence type="inferred from homology"/>
<dbReference type="EMBL" id="CP027062">
    <property type="protein sequence ID" value="AVI50516.1"/>
    <property type="molecule type" value="Genomic_DNA"/>
</dbReference>
<feature type="domain" description="Pyridoxamine 5'-phosphate oxidase N-terminal" evidence="6">
    <location>
        <begin position="32"/>
        <end position="126"/>
    </location>
</feature>
<dbReference type="AlphaFoldDB" id="A0A2S0HV75"/>
<evidence type="ECO:0000256" key="4">
    <source>
        <dbReference type="ARBA" id="ARBA00023002"/>
    </source>
</evidence>
<dbReference type="OrthoDB" id="9780392at2"/>
<feature type="binding site" evidence="5">
    <location>
        <begin position="50"/>
        <end position="55"/>
    </location>
    <ligand>
        <name>FMN</name>
        <dbReference type="ChEBI" id="CHEBI:58210"/>
    </ligand>
</feature>
<evidence type="ECO:0000256" key="2">
    <source>
        <dbReference type="ARBA" id="ARBA00022630"/>
    </source>
</evidence>
<dbReference type="InterPro" id="IPR019576">
    <property type="entry name" value="Pyridoxamine_oxidase_dimer_C"/>
</dbReference>
<reference evidence="8 9" key="1">
    <citation type="submission" date="2018-02" db="EMBL/GenBank/DDBJ databases">
        <title>Genomic analysis of the strain RR4-38 isolated from a seawater recirculating aquaculture system.</title>
        <authorList>
            <person name="Kim Y.-S."/>
            <person name="Jang Y.H."/>
            <person name="Kim K.-H."/>
        </authorList>
    </citation>
    <scope>NUCLEOTIDE SEQUENCE [LARGE SCALE GENOMIC DNA]</scope>
    <source>
        <strain evidence="8 9">RR4-38</strain>
    </source>
</reference>
<sequence>MKDISHLPEQPDPFVVFTNWFHEHSTHTKSAHPGACVLSTNGLDGFPNARFLSLKLIEVPFLIFGGTRESLKAKEISNDPHAALTFWWEESKRQVRVQGIAATTSDEHSDFLFRRRDKAAQLVSTISQQGAHLNSWEDLKDQFDAALASRYNESIARPENWCGFKVEPTRFEFMEFMDTRLHRRTLFSKKNNEWVVKMVQP</sequence>
<dbReference type="KEGG" id="aue:C5O00_04775"/>
<dbReference type="PIRSF" id="PIRSF000190">
    <property type="entry name" value="Pyd_amn-ph_oxd"/>
    <property type="match status" value="1"/>
</dbReference>
<dbReference type="Pfam" id="PF10590">
    <property type="entry name" value="PNP_phzG_C"/>
    <property type="match status" value="1"/>
</dbReference>
<dbReference type="InterPro" id="IPR012349">
    <property type="entry name" value="Split_barrel_FMN-bd"/>
</dbReference>
<feature type="binding site" evidence="5">
    <location>
        <position position="184"/>
    </location>
    <ligand>
        <name>FMN</name>
        <dbReference type="ChEBI" id="CHEBI:58210"/>
    </ligand>
</feature>
<dbReference type="NCBIfam" id="NF004231">
    <property type="entry name" value="PRK05679.1"/>
    <property type="match status" value="1"/>
</dbReference>
<dbReference type="Proteomes" id="UP000238442">
    <property type="component" value="Chromosome"/>
</dbReference>
<feature type="binding site" evidence="5">
    <location>
        <position position="94"/>
    </location>
    <ligand>
        <name>FMN</name>
        <dbReference type="ChEBI" id="CHEBI:58210"/>
    </ligand>
</feature>
<name>A0A2S0HV75_9FLAO</name>
<dbReference type="SUPFAM" id="SSF50475">
    <property type="entry name" value="FMN-binding split barrel"/>
    <property type="match status" value="1"/>
</dbReference>
<dbReference type="InterPro" id="IPR011576">
    <property type="entry name" value="Pyridox_Oxase_N"/>
</dbReference>
<dbReference type="RefSeq" id="WP_105215414.1">
    <property type="nucleotide sequence ID" value="NZ_CP027062.1"/>
</dbReference>
<keyword evidence="2" id="KW-0285">Flavoprotein</keyword>
<dbReference type="Gene3D" id="2.30.110.10">
    <property type="entry name" value="Electron Transport, Fmn-binding Protein, Chain A"/>
    <property type="match status" value="1"/>
</dbReference>
<feature type="domain" description="Pyridoxine 5'-phosphate oxidase dimerisation C-terminal" evidence="7">
    <location>
        <begin position="161"/>
        <end position="201"/>
    </location>
</feature>
<gene>
    <name evidence="8" type="ORF">C5O00_04775</name>
</gene>
<keyword evidence="4" id="KW-0560">Oxidoreductase</keyword>
<dbReference type="PANTHER" id="PTHR10851:SF0">
    <property type="entry name" value="PYRIDOXINE-5'-PHOSPHATE OXIDASE"/>
    <property type="match status" value="1"/>
</dbReference>
<evidence type="ECO:0000259" key="6">
    <source>
        <dbReference type="Pfam" id="PF01243"/>
    </source>
</evidence>
<dbReference type="InterPro" id="IPR000659">
    <property type="entry name" value="Pyridox_Oxase"/>
</dbReference>
<protein>
    <submittedName>
        <fullName evidence="8">Pyridoxamine 5'-phosphate oxidase</fullName>
    </submittedName>
</protein>
<dbReference type="GO" id="GO:0004733">
    <property type="term" value="F:pyridoxamine phosphate oxidase activity"/>
    <property type="evidence" value="ECO:0007669"/>
    <property type="project" value="InterPro"/>
</dbReference>
<keyword evidence="9" id="KW-1185">Reference proteome</keyword>
<dbReference type="GO" id="GO:0008615">
    <property type="term" value="P:pyridoxine biosynthetic process"/>
    <property type="evidence" value="ECO:0007669"/>
    <property type="project" value="InterPro"/>
</dbReference>
<dbReference type="GO" id="GO:0010181">
    <property type="term" value="F:FMN binding"/>
    <property type="evidence" value="ECO:0007669"/>
    <property type="project" value="InterPro"/>
</dbReference>
<organism evidence="8 9">
    <name type="scientific">Pukyongia salina</name>
    <dbReference type="NCBI Taxonomy" id="2094025"/>
    <lineage>
        <taxon>Bacteria</taxon>
        <taxon>Pseudomonadati</taxon>
        <taxon>Bacteroidota</taxon>
        <taxon>Flavobacteriia</taxon>
        <taxon>Flavobacteriales</taxon>
        <taxon>Flavobacteriaceae</taxon>
        <taxon>Pukyongia</taxon>
    </lineage>
</organism>
<comment type="cofactor">
    <cofactor evidence="5">
        <name>FMN</name>
        <dbReference type="ChEBI" id="CHEBI:58210"/>
    </cofactor>
    <text evidence="5">Binds 1 FMN per subunit.</text>
</comment>
<evidence type="ECO:0000313" key="8">
    <source>
        <dbReference type="EMBL" id="AVI50516.1"/>
    </source>
</evidence>
<accession>A0A2S0HV75</accession>
<keyword evidence="3 5" id="KW-0288">FMN</keyword>
<feature type="binding site" evidence="5">
    <location>
        <position position="72"/>
    </location>
    <ligand>
        <name>FMN</name>
        <dbReference type="ChEBI" id="CHEBI:58210"/>
    </ligand>
</feature>